<dbReference type="PANTHER" id="PTHR30579">
    <property type="entry name" value="TRANSCRIPTIONAL REGULATOR"/>
    <property type="match status" value="1"/>
</dbReference>
<organism evidence="6 7">
    <name type="scientific">Thalassobaculum fulvum</name>
    <dbReference type="NCBI Taxonomy" id="1633335"/>
    <lineage>
        <taxon>Bacteria</taxon>
        <taxon>Pseudomonadati</taxon>
        <taxon>Pseudomonadota</taxon>
        <taxon>Alphaproteobacteria</taxon>
        <taxon>Rhodospirillales</taxon>
        <taxon>Thalassobaculaceae</taxon>
        <taxon>Thalassobaculum</taxon>
    </lineage>
</organism>
<dbReference type="PROSITE" id="PS50931">
    <property type="entry name" value="HTH_LYSR"/>
    <property type="match status" value="1"/>
</dbReference>
<reference evidence="6" key="1">
    <citation type="journal article" date="2014" name="Int. J. Syst. Evol. Microbiol.">
        <title>Complete genome sequence of Corynebacterium casei LMG S-19264T (=DSM 44701T), isolated from a smear-ripened cheese.</title>
        <authorList>
            <consortium name="US DOE Joint Genome Institute (JGI-PGF)"/>
            <person name="Walter F."/>
            <person name="Albersmeier A."/>
            <person name="Kalinowski J."/>
            <person name="Ruckert C."/>
        </authorList>
    </citation>
    <scope>NUCLEOTIDE SEQUENCE</scope>
    <source>
        <strain evidence="6">KCTC 42651</strain>
    </source>
</reference>
<evidence type="ECO:0000313" key="7">
    <source>
        <dbReference type="Proteomes" id="UP000630353"/>
    </source>
</evidence>
<evidence type="ECO:0000256" key="3">
    <source>
        <dbReference type="ARBA" id="ARBA00023125"/>
    </source>
</evidence>
<dbReference type="Gene3D" id="1.10.10.10">
    <property type="entry name" value="Winged helix-like DNA-binding domain superfamily/Winged helix DNA-binding domain"/>
    <property type="match status" value="1"/>
</dbReference>
<evidence type="ECO:0000256" key="1">
    <source>
        <dbReference type="ARBA" id="ARBA00009437"/>
    </source>
</evidence>
<dbReference type="Gene3D" id="3.40.190.290">
    <property type="match status" value="1"/>
</dbReference>
<comment type="similarity">
    <text evidence="1">Belongs to the LysR transcriptional regulatory family.</text>
</comment>
<evidence type="ECO:0000259" key="5">
    <source>
        <dbReference type="PROSITE" id="PS50931"/>
    </source>
</evidence>
<proteinExistence type="inferred from homology"/>
<dbReference type="GO" id="GO:0003700">
    <property type="term" value="F:DNA-binding transcription factor activity"/>
    <property type="evidence" value="ECO:0007669"/>
    <property type="project" value="InterPro"/>
</dbReference>
<dbReference type="PANTHER" id="PTHR30579:SF3">
    <property type="entry name" value="TRANSCRIPTIONAL REGULATORY PROTEIN"/>
    <property type="match status" value="1"/>
</dbReference>
<dbReference type="EMBL" id="BMZS01000007">
    <property type="protein sequence ID" value="GHD53627.1"/>
    <property type="molecule type" value="Genomic_DNA"/>
</dbReference>
<dbReference type="InterPro" id="IPR036390">
    <property type="entry name" value="WH_DNA-bd_sf"/>
</dbReference>
<keyword evidence="7" id="KW-1185">Reference proteome</keyword>
<name>A0A919CQP1_9PROT</name>
<dbReference type="Pfam" id="PF03466">
    <property type="entry name" value="LysR_substrate"/>
    <property type="match status" value="1"/>
</dbReference>
<dbReference type="InterPro" id="IPR036388">
    <property type="entry name" value="WH-like_DNA-bd_sf"/>
</dbReference>
<dbReference type="InterPro" id="IPR005119">
    <property type="entry name" value="LysR_subst-bd"/>
</dbReference>
<dbReference type="InterPro" id="IPR000847">
    <property type="entry name" value="LysR_HTH_N"/>
</dbReference>
<keyword evidence="3" id="KW-0238">DNA-binding</keyword>
<dbReference type="PRINTS" id="PR00039">
    <property type="entry name" value="HTHLYSR"/>
</dbReference>
<comment type="caution">
    <text evidence="6">The sequence shown here is derived from an EMBL/GenBank/DDBJ whole genome shotgun (WGS) entry which is preliminary data.</text>
</comment>
<sequence>MIGDWDNLRVFLALAEEGNLTAAARRLRVSHPTISRRIKALEEELGTRLFDRLPDRFQPTEQALELLHDVKEMERASLSIDRRSAGLSGSHLGTVRISVDETMAEFLGRHLSELTTNHKCIEFEIAVAHISANLSRREADLLIRHHVPDLASVVGRKLATFAFALYGTAELAARTDGSRSALVELPWVGFDDEHQYMPGQRWQAALLGNGRPAVRTNNGVMLVNAIRGGNGVGVLPCFIGDADPALVRITPVIDEAATDQWMLVHSDLRNVPRVRIVMDALVQLFKAHRAEIEGTAAAPTLAMSA</sequence>
<keyword evidence="2" id="KW-0805">Transcription regulation</keyword>
<dbReference type="SUPFAM" id="SSF53850">
    <property type="entry name" value="Periplasmic binding protein-like II"/>
    <property type="match status" value="1"/>
</dbReference>
<keyword evidence="4" id="KW-0804">Transcription</keyword>
<dbReference type="RefSeq" id="WP_189991045.1">
    <property type="nucleotide sequence ID" value="NZ_BMZS01000007.1"/>
</dbReference>
<dbReference type="Proteomes" id="UP000630353">
    <property type="component" value="Unassembled WGS sequence"/>
</dbReference>
<accession>A0A919CQP1</accession>
<dbReference type="InterPro" id="IPR050176">
    <property type="entry name" value="LTTR"/>
</dbReference>
<dbReference type="SUPFAM" id="SSF46785">
    <property type="entry name" value="Winged helix' DNA-binding domain"/>
    <property type="match status" value="1"/>
</dbReference>
<evidence type="ECO:0000256" key="2">
    <source>
        <dbReference type="ARBA" id="ARBA00023015"/>
    </source>
</evidence>
<dbReference type="Pfam" id="PF00126">
    <property type="entry name" value="HTH_1"/>
    <property type="match status" value="1"/>
</dbReference>
<dbReference type="GO" id="GO:0003677">
    <property type="term" value="F:DNA binding"/>
    <property type="evidence" value="ECO:0007669"/>
    <property type="project" value="UniProtKB-KW"/>
</dbReference>
<gene>
    <name evidence="6" type="ORF">GCM10017083_30200</name>
</gene>
<evidence type="ECO:0000256" key="4">
    <source>
        <dbReference type="ARBA" id="ARBA00023163"/>
    </source>
</evidence>
<reference evidence="6" key="2">
    <citation type="submission" date="2020-09" db="EMBL/GenBank/DDBJ databases">
        <authorList>
            <person name="Sun Q."/>
            <person name="Kim S."/>
        </authorList>
    </citation>
    <scope>NUCLEOTIDE SEQUENCE</scope>
    <source>
        <strain evidence="6">KCTC 42651</strain>
    </source>
</reference>
<protein>
    <submittedName>
        <fullName evidence="6">LysR family transcriptional regulator</fullName>
    </submittedName>
</protein>
<evidence type="ECO:0000313" key="6">
    <source>
        <dbReference type="EMBL" id="GHD53627.1"/>
    </source>
</evidence>
<feature type="domain" description="HTH lysR-type" evidence="5">
    <location>
        <begin position="1"/>
        <end position="60"/>
    </location>
</feature>
<dbReference type="AlphaFoldDB" id="A0A919CQP1"/>